<evidence type="ECO:0000313" key="3">
    <source>
        <dbReference type="Proteomes" id="UP000789405"/>
    </source>
</evidence>
<feature type="non-terminal residue" evidence="2">
    <location>
        <position position="1"/>
    </location>
</feature>
<organism evidence="2 3">
    <name type="scientific">Dentiscutata erythropus</name>
    <dbReference type="NCBI Taxonomy" id="1348616"/>
    <lineage>
        <taxon>Eukaryota</taxon>
        <taxon>Fungi</taxon>
        <taxon>Fungi incertae sedis</taxon>
        <taxon>Mucoromycota</taxon>
        <taxon>Glomeromycotina</taxon>
        <taxon>Glomeromycetes</taxon>
        <taxon>Diversisporales</taxon>
        <taxon>Gigasporaceae</taxon>
        <taxon>Dentiscutata</taxon>
    </lineage>
</organism>
<comment type="caution">
    <text evidence="2">The sequence shown here is derived from an EMBL/GenBank/DDBJ whole genome shotgun (WGS) entry which is preliminary data.</text>
</comment>
<feature type="compositionally biased region" description="Basic and acidic residues" evidence="1">
    <location>
        <begin position="70"/>
        <end position="80"/>
    </location>
</feature>
<name>A0A9N9I9I6_9GLOM</name>
<gene>
    <name evidence="2" type="ORF">DERYTH_LOCUS14829</name>
</gene>
<reference evidence="2" key="1">
    <citation type="submission" date="2021-06" db="EMBL/GenBank/DDBJ databases">
        <authorList>
            <person name="Kallberg Y."/>
            <person name="Tangrot J."/>
            <person name="Rosling A."/>
        </authorList>
    </citation>
    <scope>NUCLEOTIDE SEQUENCE</scope>
    <source>
        <strain evidence="2">MA453B</strain>
    </source>
</reference>
<feature type="compositionally biased region" description="Basic residues" evidence="1">
    <location>
        <begin position="37"/>
        <end position="69"/>
    </location>
</feature>
<keyword evidence="3" id="KW-1185">Reference proteome</keyword>
<dbReference type="AlphaFoldDB" id="A0A9N9I9I6"/>
<dbReference type="Proteomes" id="UP000789405">
    <property type="component" value="Unassembled WGS sequence"/>
</dbReference>
<feature type="region of interest" description="Disordered" evidence="1">
    <location>
        <begin position="22"/>
        <end position="80"/>
    </location>
</feature>
<proteinExistence type="predicted"/>
<evidence type="ECO:0000313" key="2">
    <source>
        <dbReference type="EMBL" id="CAG8727446.1"/>
    </source>
</evidence>
<dbReference type="EMBL" id="CAJVPY010011486">
    <property type="protein sequence ID" value="CAG8727446.1"/>
    <property type="molecule type" value="Genomic_DNA"/>
</dbReference>
<evidence type="ECO:0000256" key="1">
    <source>
        <dbReference type="SAM" id="MobiDB-lite"/>
    </source>
</evidence>
<sequence length="80" mass="9576">AEIKNGKLASLKYYGEHKKPLSNRRKLDFNKTVTSKRSSRDRRQKRLNSTIRKSKRHCGSKRSWVKQRLSKNEKVYNKEN</sequence>
<accession>A0A9N9I9I6</accession>
<protein>
    <submittedName>
        <fullName evidence="2">4095_t:CDS:1</fullName>
    </submittedName>
</protein>